<feature type="binding site" evidence="5">
    <location>
        <begin position="183"/>
        <end position="186"/>
    </location>
    <ligand>
        <name>substrate</name>
    </ligand>
</feature>
<dbReference type="EMBL" id="SJOI01000001">
    <property type="protein sequence ID" value="TCL02718.1"/>
    <property type="molecule type" value="Genomic_DNA"/>
</dbReference>
<dbReference type="InterPro" id="IPR050320">
    <property type="entry name" value="N5-glutamine_MTase"/>
</dbReference>
<dbReference type="FunFam" id="1.10.8.10:FF:000032">
    <property type="entry name" value="Release factor glutamine methyltransferase"/>
    <property type="match status" value="1"/>
</dbReference>
<dbReference type="Gene3D" id="3.40.50.150">
    <property type="entry name" value="Vaccinia Virus protein VP39"/>
    <property type="match status" value="1"/>
</dbReference>
<dbReference type="CDD" id="cd02440">
    <property type="entry name" value="AdoMet_MTases"/>
    <property type="match status" value="1"/>
</dbReference>
<evidence type="ECO:0000256" key="3">
    <source>
        <dbReference type="ARBA" id="ARBA00022691"/>
    </source>
</evidence>
<dbReference type="InterPro" id="IPR007848">
    <property type="entry name" value="Small_mtfrase_dom"/>
</dbReference>
<dbReference type="OrthoDB" id="9800643at2"/>
<dbReference type="NCBIfam" id="TIGR00536">
    <property type="entry name" value="hemK_fam"/>
    <property type="match status" value="1"/>
</dbReference>
<dbReference type="InterPro" id="IPR002052">
    <property type="entry name" value="DNA_methylase_N6_adenine_CS"/>
</dbReference>
<reference evidence="8 9" key="1">
    <citation type="submission" date="2019-02" db="EMBL/GenBank/DDBJ databases">
        <title>Investigation of anaerobic lignin degradation for improved lignocellulosic biofuels.</title>
        <authorList>
            <person name="Deangelis K."/>
        </authorList>
    </citation>
    <scope>NUCLEOTIDE SEQUENCE [LARGE SCALE GENOMIC DNA]</scope>
    <source>
        <strain evidence="8 9">159R</strain>
    </source>
</reference>
<comment type="catalytic activity">
    <reaction evidence="4 5">
        <text>L-glutaminyl-[peptide chain release factor] + S-adenosyl-L-methionine = N(5)-methyl-L-glutaminyl-[peptide chain release factor] + S-adenosyl-L-homocysteine + H(+)</text>
        <dbReference type="Rhea" id="RHEA:42896"/>
        <dbReference type="Rhea" id="RHEA-COMP:10271"/>
        <dbReference type="Rhea" id="RHEA-COMP:10272"/>
        <dbReference type="ChEBI" id="CHEBI:15378"/>
        <dbReference type="ChEBI" id="CHEBI:30011"/>
        <dbReference type="ChEBI" id="CHEBI:57856"/>
        <dbReference type="ChEBI" id="CHEBI:59789"/>
        <dbReference type="ChEBI" id="CHEBI:61891"/>
        <dbReference type="EC" id="2.1.1.297"/>
    </reaction>
</comment>
<dbReference type="PROSITE" id="PS00092">
    <property type="entry name" value="N6_MTASE"/>
    <property type="match status" value="1"/>
</dbReference>
<evidence type="ECO:0000256" key="1">
    <source>
        <dbReference type="ARBA" id="ARBA00022603"/>
    </source>
</evidence>
<gene>
    <name evidence="5" type="primary">prmC</name>
    <name evidence="8" type="ORF">EZJ58_0748</name>
</gene>
<feature type="binding site" evidence="5">
    <location>
        <position position="183"/>
    </location>
    <ligand>
        <name>S-adenosyl-L-methionine</name>
        <dbReference type="ChEBI" id="CHEBI:59789"/>
    </ligand>
</feature>
<feature type="binding site" evidence="5">
    <location>
        <begin position="117"/>
        <end position="121"/>
    </location>
    <ligand>
        <name>S-adenosyl-L-methionine</name>
        <dbReference type="ChEBI" id="CHEBI:59789"/>
    </ligand>
</feature>
<proteinExistence type="inferred from homology"/>
<comment type="similarity">
    <text evidence="5">Belongs to the protein N5-glutamine methyltransferase family. PrmC subfamily.</text>
</comment>
<dbReference type="InterPro" id="IPR040758">
    <property type="entry name" value="PrmC_N"/>
</dbReference>
<dbReference type="PANTHER" id="PTHR18895:SF74">
    <property type="entry name" value="MTRF1L RELEASE FACTOR GLUTAMINE METHYLTRANSFERASE"/>
    <property type="match status" value="1"/>
</dbReference>
<evidence type="ECO:0000313" key="9">
    <source>
        <dbReference type="Proteomes" id="UP000294555"/>
    </source>
</evidence>
<evidence type="ECO:0000259" key="6">
    <source>
        <dbReference type="Pfam" id="PF05175"/>
    </source>
</evidence>
<evidence type="ECO:0000256" key="4">
    <source>
        <dbReference type="ARBA" id="ARBA00048391"/>
    </source>
</evidence>
<feature type="binding site" evidence="5">
    <location>
        <position position="140"/>
    </location>
    <ligand>
        <name>S-adenosyl-L-methionine</name>
        <dbReference type="ChEBI" id="CHEBI:59789"/>
    </ligand>
</feature>
<evidence type="ECO:0000313" key="8">
    <source>
        <dbReference type="EMBL" id="TCL02718.1"/>
    </source>
</evidence>
<dbReference type="GO" id="GO:0003676">
    <property type="term" value="F:nucleic acid binding"/>
    <property type="evidence" value="ECO:0007669"/>
    <property type="project" value="InterPro"/>
</dbReference>
<keyword evidence="3 5" id="KW-0949">S-adenosyl-L-methionine</keyword>
<dbReference type="RefSeq" id="WP_132921650.1">
    <property type="nucleotide sequence ID" value="NZ_SJOI01000001.1"/>
</dbReference>
<accession>A0A4V2Q2G2</accession>
<dbReference type="GO" id="GO:0032259">
    <property type="term" value="P:methylation"/>
    <property type="evidence" value="ECO:0007669"/>
    <property type="project" value="UniProtKB-KW"/>
</dbReference>
<keyword evidence="2 5" id="KW-0808">Transferase</keyword>
<dbReference type="PANTHER" id="PTHR18895">
    <property type="entry name" value="HEMK METHYLTRANSFERASE"/>
    <property type="match status" value="1"/>
</dbReference>
<dbReference type="GO" id="GO:0102559">
    <property type="term" value="F:peptide chain release factor N(5)-glutamine methyltransferase activity"/>
    <property type="evidence" value="ECO:0007669"/>
    <property type="project" value="UniProtKB-EC"/>
</dbReference>
<dbReference type="FunFam" id="3.40.50.150:FF:000053">
    <property type="entry name" value="Release factor glutamine methyltransferase"/>
    <property type="match status" value="1"/>
</dbReference>
<feature type="domain" description="Methyltransferase small" evidence="6">
    <location>
        <begin position="105"/>
        <end position="189"/>
    </location>
</feature>
<dbReference type="SUPFAM" id="SSF53335">
    <property type="entry name" value="S-adenosyl-L-methionine-dependent methyltransferases"/>
    <property type="match status" value="1"/>
</dbReference>
<sequence>MEIREWLNVATRRLAAGESPKRDAEILLGFVMGRPRTWLLAFDETPLTPPQVSLLTDLLARREAGEPIAYLTGEREFWSLRLKVSPVTLIPRPDTECLVEQALALVQEPQADVLDLGTGTGAIALALASERPGWRLTGIDVQAGAVALARENARSLGLTNAAFATGSWFKSLQGQRYTLIVSNPPYIDAEDPHLGRGDVRFEPRGALVAASSGLADLASIINGAGGHLHPGGWLALEHGWQQGEAVRGLLSRAGFDRVGSRNDYGGNERVSMGQWPV</sequence>
<dbReference type="AlphaFoldDB" id="A0A4V2Q2G2"/>
<dbReference type="Pfam" id="PF17827">
    <property type="entry name" value="PrmC_N"/>
    <property type="match status" value="1"/>
</dbReference>
<dbReference type="InterPro" id="IPR004556">
    <property type="entry name" value="HemK-like"/>
</dbReference>
<feature type="domain" description="Release factor glutamine methyltransferase N-terminal" evidence="7">
    <location>
        <begin position="5"/>
        <end position="73"/>
    </location>
</feature>
<name>A0A4V2Q2G2_9GAMM</name>
<keyword evidence="9" id="KW-1185">Reference proteome</keyword>
<protein>
    <recommendedName>
        <fullName evidence="5">Release factor glutamine methyltransferase</fullName>
        <shortName evidence="5">RF MTase</shortName>
        <ecNumber evidence="5">2.1.1.297</ecNumber>
    </recommendedName>
    <alternativeName>
        <fullName evidence="5">N5-glutamine methyltransferase PrmC</fullName>
    </alternativeName>
    <alternativeName>
        <fullName evidence="5">Protein-(glutamine-N5) MTase PrmC</fullName>
    </alternativeName>
    <alternativeName>
        <fullName evidence="5">Protein-glutamine N-methyltransferase PrmC</fullName>
    </alternativeName>
</protein>
<dbReference type="InterPro" id="IPR019874">
    <property type="entry name" value="RF_methyltr_PrmC"/>
</dbReference>
<comment type="caution">
    <text evidence="8">The sequence shown here is derived from an EMBL/GenBank/DDBJ whole genome shotgun (WGS) entry which is preliminary data.</text>
</comment>
<dbReference type="HAMAP" id="MF_02126">
    <property type="entry name" value="RF_methyltr_PrmC"/>
    <property type="match status" value="1"/>
</dbReference>
<organism evidence="8 9">
    <name type="scientific">Sodalis ligni</name>
    <dbReference type="NCBI Taxonomy" id="2697027"/>
    <lineage>
        <taxon>Bacteria</taxon>
        <taxon>Pseudomonadati</taxon>
        <taxon>Pseudomonadota</taxon>
        <taxon>Gammaproteobacteria</taxon>
        <taxon>Enterobacterales</taxon>
        <taxon>Bruguierivoracaceae</taxon>
        <taxon>Sodalis</taxon>
    </lineage>
</organism>
<evidence type="ECO:0000256" key="5">
    <source>
        <dbReference type="HAMAP-Rule" id="MF_02126"/>
    </source>
</evidence>
<evidence type="ECO:0000256" key="2">
    <source>
        <dbReference type="ARBA" id="ARBA00022679"/>
    </source>
</evidence>
<dbReference type="Pfam" id="PF05175">
    <property type="entry name" value="MTS"/>
    <property type="match status" value="1"/>
</dbReference>
<dbReference type="EC" id="2.1.1.297" evidence="5"/>
<evidence type="ECO:0000259" key="7">
    <source>
        <dbReference type="Pfam" id="PF17827"/>
    </source>
</evidence>
<dbReference type="Proteomes" id="UP000294555">
    <property type="component" value="Unassembled WGS sequence"/>
</dbReference>
<feature type="binding site" evidence="5">
    <location>
        <position position="168"/>
    </location>
    <ligand>
        <name>S-adenosyl-L-methionine</name>
        <dbReference type="ChEBI" id="CHEBI:59789"/>
    </ligand>
</feature>
<comment type="function">
    <text evidence="5">Methylates the class 1 translation termination release factors RF1/PrfA and RF2/PrfB on the glutamine residue of the universally conserved GGQ motif.</text>
</comment>
<dbReference type="Gene3D" id="1.10.8.10">
    <property type="entry name" value="DNA helicase RuvA subunit, C-terminal domain"/>
    <property type="match status" value="1"/>
</dbReference>
<keyword evidence="1 5" id="KW-0489">Methyltransferase</keyword>
<dbReference type="NCBIfam" id="TIGR03534">
    <property type="entry name" value="RF_mod_PrmC"/>
    <property type="match status" value="1"/>
</dbReference>
<dbReference type="InterPro" id="IPR029063">
    <property type="entry name" value="SAM-dependent_MTases_sf"/>
</dbReference>